<evidence type="ECO:0000313" key="3">
    <source>
        <dbReference type="Proteomes" id="UP001147653"/>
    </source>
</evidence>
<feature type="transmembrane region" description="Helical" evidence="1">
    <location>
        <begin position="16"/>
        <end position="38"/>
    </location>
</feature>
<dbReference type="Proteomes" id="UP001147653">
    <property type="component" value="Unassembled WGS sequence"/>
</dbReference>
<keyword evidence="1" id="KW-0472">Membrane</keyword>
<reference evidence="2" key="1">
    <citation type="submission" date="2022-10" db="EMBL/GenBank/DDBJ databases">
        <title>The WGS of Solirubrobacter phytolaccae KCTC 29190.</title>
        <authorList>
            <person name="Jiang Z."/>
        </authorList>
    </citation>
    <scope>NUCLEOTIDE SEQUENCE</scope>
    <source>
        <strain evidence="2">KCTC 29190</strain>
    </source>
</reference>
<keyword evidence="3" id="KW-1185">Reference proteome</keyword>
<evidence type="ECO:0000256" key="1">
    <source>
        <dbReference type="SAM" id="Phobius"/>
    </source>
</evidence>
<gene>
    <name evidence="2" type="ORF">OJ997_22450</name>
</gene>
<keyword evidence="1" id="KW-0812">Transmembrane</keyword>
<keyword evidence="1" id="KW-1133">Transmembrane helix</keyword>
<proteinExistence type="predicted"/>
<protein>
    <submittedName>
        <fullName evidence="2">Uncharacterized protein</fullName>
    </submittedName>
</protein>
<accession>A0A9X3NKI3</accession>
<dbReference type="AlphaFoldDB" id="A0A9X3NKI3"/>
<dbReference type="EMBL" id="JAPDDP010000046">
    <property type="protein sequence ID" value="MDA0183087.1"/>
    <property type="molecule type" value="Genomic_DNA"/>
</dbReference>
<name>A0A9X3NKI3_9ACTN</name>
<comment type="caution">
    <text evidence="2">The sequence shown here is derived from an EMBL/GenBank/DDBJ whole genome shotgun (WGS) entry which is preliminary data.</text>
</comment>
<evidence type="ECO:0000313" key="2">
    <source>
        <dbReference type="EMBL" id="MDA0183087.1"/>
    </source>
</evidence>
<organism evidence="2 3">
    <name type="scientific">Solirubrobacter phytolaccae</name>
    <dbReference type="NCBI Taxonomy" id="1404360"/>
    <lineage>
        <taxon>Bacteria</taxon>
        <taxon>Bacillati</taxon>
        <taxon>Actinomycetota</taxon>
        <taxon>Thermoleophilia</taxon>
        <taxon>Solirubrobacterales</taxon>
        <taxon>Solirubrobacteraceae</taxon>
        <taxon>Solirubrobacter</taxon>
    </lineage>
</organism>
<dbReference type="RefSeq" id="WP_270027471.1">
    <property type="nucleotide sequence ID" value="NZ_JAPDDP010000046.1"/>
</dbReference>
<sequence length="60" mass="6463">MLLFADEALAVTLVSLAIWVVLFPVLVQGGIAFAIVLARGEKRENDEYKASHGYGPSDLS</sequence>